<comment type="caution">
    <text evidence="1">The sequence shown here is derived from an EMBL/GenBank/DDBJ whole genome shotgun (WGS) entry which is preliminary data.</text>
</comment>
<reference evidence="1 2" key="1">
    <citation type="submission" date="2018-03" db="EMBL/GenBank/DDBJ databases">
        <title>Genome sequence of the symbiotic type strain Mesorhizobium helmanticense CSLC115NT isolated from Lotus corniculatus nodules.</title>
        <authorList>
            <person name="Sannazzaro A.I."/>
            <person name="Torres Tejerizo G.A."/>
            <person name="Dip D."/>
            <person name="Caballero M."/>
            <person name="Pistorio M."/>
            <person name="Estrella M.J."/>
        </authorList>
    </citation>
    <scope>NUCLEOTIDE SEQUENCE [LARGE SCALE GENOMIC DNA]</scope>
    <source>
        <strain evidence="1 2">CSLC115N</strain>
    </source>
</reference>
<proteinExistence type="predicted"/>
<dbReference type="RefSeq" id="WP_107651037.1">
    <property type="nucleotide sequence ID" value="NZ_PZJX01000039.1"/>
</dbReference>
<keyword evidence="2" id="KW-1185">Reference proteome</keyword>
<gene>
    <name evidence="1" type="ORF">C9427_21220</name>
</gene>
<accession>A0A2T4IS50</accession>
<dbReference type="AlphaFoldDB" id="A0A2T4IS50"/>
<dbReference type="EMBL" id="PZJX01000039">
    <property type="protein sequence ID" value="PTE08492.1"/>
    <property type="molecule type" value="Genomic_DNA"/>
</dbReference>
<evidence type="ECO:0000313" key="1">
    <source>
        <dbReference type="EMBL" id="PTE08492.1"/>
    </source>
</evidence>
<dbReference type="OrthoDB" id="8085906at2"/>
<evidence type="ECO:0000313" key="2">
    <source>
        <dbReference type="Proteomes" id="UP000240259"/>
    </source>
</evidence>
<dbReference type="Proteomes" id="UP000240259">
    <property type="component" value="Unassembled WGS sequence"/>
</dbReference>
<sequence>MPLTVRTTLCNIRDDLHALRKTVASRGHIETIQAIDALIGVAEMEAVLAIRRLDQGARLHRDA</sequence>
<protein>
    <submittedName>
        <fullName evidence="1">Uncharacterized protein</fullName>
    </submittedName>
</protein>
<name>A0A2T4IS50_9HYPH</name>
<organism evidence="1 2">
    <name type="scientific">Mesorhizobium helmanticense</name>
    <dbReference type="NCBI Taxonomy" id="1776423"/>
    <lineage>
        <taxon>Bacteria</taxon>
        <taxon>Pseudomonadati</taxon>
        <taxon>Pseudomonadota</taxon>
        <taxon>Alphaproteobacteria</taxon>
        <taxon>Hyphomicrobiales</taxon>
        <taxon>Phyllobacteriaceae</taxon>
        <taxon>Mesorhizobium</taxon>
    </lineage>
</organism>